<comment type="caution">
    <text evidence="4">The sequence shown here is derived from an EMBL/GenBank/DDBJ whole genome shotgun (WGS) entry which is preliminary data.</text>
</comment>
<keyword evidence="2" id="KW-0677">Repeat</keyword>
<dbReference type="HAMAP" id="MF_03037">
    <property type="entry name" value="ciao1"/>
    <property type="match status" value="1"/>
</dbReference>
<dbReference type="InterPro" id="IPR001680">
    <property type="entry name" value="WD40_rpt"/>
</dbReference>
<organism evidence="4 5">
    <name type="scientific">Phytophthora kernoviae</name>
    <dbReference type="NCBI Taxonomy" id="325452"/>
    <lineage>
        <taxon>Eukaryota</taxon>
        <taxon>Sar</taxon>
        <taxon>Stramenopiles</taxon>
        <taxon>Oomycota</taxon>
        <taxon>Peronosporomycetes</taxon>
        <taxon>Peronosporales</taxon>
        <taxon>Peronosporaceae</taxon>
        <taxon>Phytophthora</taxon>
    </lineage>
</organism>
<dbReference type="Gene3D" id="2.130.10.10">
    <property type="entry name" value="YVTN repeat-like/Quinoprotein amine dehydrogenase"/>
    <property type="match status" value="1"/>
</dbReference>
<dbReference type="InterPro" id="IPR020472">
    <property type="entry name" value="WD40_PAC1"/>
</dbReference>
<dbReference type="EMBL" id="MAYM02000103">
    <property type="protein sequence ID" value="RLN46042.1"/>
    <property type="molecule type" value="Genomic_DNA"/>
</dbReference>
<dbReference type="CDD" id="cd00200">
    <property type="entry name" value="WD40"/>
    <property type="match status" value="1"/>
</dbReference>
<dbReference type="PROSITE" id="PS50294">
    <property type="entry name" value="WD_REPEATS_REGION"/>
    <property type="match status" value="5"/>
</dbReference>
<dbReference type="InterPro" id="IPR028608">
    <property type="entry name" value="CIAO1/Cia1"/>
</dbReference>
<dbReference type="SUPFAM" id="SSF50978">
    <property type="entry name" value="WD40 repeat-like"/>
    <property type="match status" value="1"/>
</dbReference>
<feature type="repeat" description="WD" evidence="3">
    <location>
        <begin position="299"/>
        <end position="343"/>
    </location>
</feature>
<feature type="repeat" description="WD" evidence="3">
    <location>
        <begin position="150"/>
        <end position="181"/>
    </location>
</feature>
<evidence type="ECO:0000313" key="4">
    <source>
        <dbReference type="EMBL" id="RLN46042.1"/>
    </source>
</evidence>
<feature type="repeat" description="WD" evidence="3">
    <location>
        <begin position="105"/>
        <end position="137"/>
    </location>
</feature>
<feature type="repeat" description="WD" evidence="3">
    <location>
        <begin position="250"/>
        <end position="282"/>
    </location>
</feature>
<dbReference type="InterPro" id="IPR036322">
    <property type="entry name" value="WD40_repeat_dom_sf"/>
</dbReference>
<gene>
    <name evidence="4" type="ORF">BBI17_005581</name>
</gene>
<dbReference type="PANTHER" id="PTHR19920">
    <property type="entry name" value="WD40 PROTEIN CIAO1"/>
    <property type="match status" value="1"/>
</dbReference>
<feature type="repeat" description="WD" evidence="3">
    <location>
        <begin position="16"/>
        <end position="47"/>
    </location>
</feature>
<feature type="repeat" description="WD" evidence="3">
    <location>
        <begin position="194"/>
        <end position="235"/>
    </location>
</feature>
<dbReference type="GO" id="GO:0016226">
    <property type="term" value="P:iron-sulfur cluster assembly"/>
    <property type="evidence" value="ECO:0007669"/>
    <property type="project" value="InterPro"/>
</dbReference>
<accession>A0A3R7HCX8</accession>
<dbReference type="InterPro" id="IPR015943">
    <property type="entry name" value="WD40/YVTN_repeat-like_dom_sf"/>
</dbReference>
<dbReference type="Proteomes" id="UP000285883">
    <property type="component" value="Unassembled WGS sequence"/>
</dbReference>
<feature type="non-terminal residue" evidence="4">
    <location>
        <position position="1"/>
    </location>
</feature>
<dbReference type="GO" id="GO:0097361">
    <property type="term" value="C:cytosolic [4Fe-4S] assembly targeting complex"/>
    <property type="evidence" value="ECO:0007669"/>
    <property type="project" value="InterPro"/>
</dbReference>
<proteinExistence type="inferred from homology"/>
<dbReference type="SMART" id="SM00320">
    <property type="entry name" value="WD40"/>
    <property type="match status" value="7"/>
</dbReference>
<dbReference type="PRINTS" id="PR00320">
    <property type="entry name" value="GPROTEINBRPT"/>
</dbReference>
<evidence type="ECO:0000256" key="1">
    <source>
        <dbReference type="ARBA" id="ARBA00022574"/>
    </source>
</evidence>
<feature type="repeat" description="WD" evidence="3">
    <location>
        <begin position="61"/>
        <end position="93"/>
    </location>
</feature>
<evidence type="ECO:0000313" key="5">
    <source>
        <dbReference type="Proteomes" id="UP000285883"/>
    </source>
</evidence>
<dbReference type="AlphaFoldDB" id="A0A3R7HCX8"/>
<protein>
    <submittedName>
        <fullName evidence="4">Uncharacterized protein</fullName>
    </submittedName>
</protein>
<dbReference type="FunFam" id="2.130.10.10:FF:000136">
    <property type="entry name" value="Probable cytosolic iron-sulfur protein assembly protein CIAO1"/>
    <property type="match status" value="1"/>
</dbReference>
<reference evidence="4 5" key="1">
    <citation type="submission" date="2018-07" db="EMBL/GenBank/DDBJ databases">
        <title>Genome sequencing of oomycete isolates from Chile give support for New Zealand origin for Phytophthora kernoviae and make available the first Nothophytophthora sp. genome.</title>
        <authorList>
            <person name="Studholme D.J."/>
            <person name="Sanfuentes E."/>
            <person name="Panda P."/>
            <person name="Hill R."/>
            <person name="Sambles C."/>
            <person name="Grant M."/>
            <person name="Williams N.M."/>
            <person name="Mcdougal R.L."/>
        </authorList>
    </citation>
    <scope>NUCLEOTIDE SEQUENCE [LARGE SCALE GENOMIC DNA]</scope>
    <source>
        <strain evidence="4">Chile2</strain>
    </source>
</reference>
<dbReference type="PANTHER" id="PTHR19920:SF0">
    <property type="entry name" value="CYTOSOLIC IRON-SULFUR PROTEIN ASSEMBLY PROTEIN CIAO1-RELATED"/>
    <property type="match status" value="1"/>
</dbReference>
<dbReference type="PROSITE" id="PS50082">
    <property type="entry name" value="WD_REPEATS_2"/>
    <property type="match status" value="7"/>
</dbReference>
<evidence type="ECO:0000256" key="2">
    <source>
        <dbReference type="ARBA" id="ARBA00022737"/>
    </source>
</evidence>
<dbReference type="Pfam" id="PF00400">
    <property type="entry name" value="WD40"/>
    <property type="match status" value="7"/>
</dbReference>
<name>A0A3R7HCX8_9STRA</name>
<sequence length="343" mass="38523">DDFDCNMLELEQVCALEGHSDRAWHVSWRFDGQLLASCSGDRTIRLWAPKNGRWECVGILEDAQGRTIRACEWSPDGRYLASVSFDATTVIWEKQGNSYEVISSLEGHESEVKSVAWSPSGTYLATCSRDKSVWIWEADADTDFECISVLHGHTQDVKFVAWHPTEDLLVSTSYDDTVRIWAENEDDWYCKETLIGHTSTVWGVALSPQGTQMASVSDDTNVIVWRRNPNSTEMNDDGSSKEWEQAFTLSDCHERTIFSVDWSKQGDFLATGAADNAIRVFQGQPSGAPSTFNLAVQQKEAHASDINCVRWNPKVLEEGDKKALFLASAADDALIRIWKLHCK</sequence>
<evidence type="ECO:0000256" key="3">
    <source>
        <dbReference type="PROSITE-ProRule" id="PRU00221"/>
    </source>
</evidence>
<keyword evidence="1 3" id="KW-0853">WD repeat</keyword>